<dbReference type="EMBL" id="ABYI02000040">
    <property type="protein sequence ID" value="EEG72651.1"/>
    <property type="molecule type" value="Genomic_DNA"/>
</dbReference>
<proteinExistence type="predicted"/>
<reference evidence="1" key="2">
    <citation type="submission" date="2013-06" db="EMBL/GenBank/DDBJ databases">
        <title>Draft genome sequence of Clostridium hylemonae (DSM 15053).</title>
        <authorList>
            <person name="Sudarsanam P."/>
            <person name="Ley R."/>
            <person name="Guruge J."/>
            <person name="Turnbaugh P.J."/>
            <person name="Mahowald M."/>
            <person name="Liep D."/>
            <person name="Gordon J."/>
        </authorList>
    </citation>
    <scope>NUCLEOTIDE SEQUENCE</scope>
    <source>
        <strain evidence="1">DSM 15053</strain>
    </source>
</reference>
<dbReference type="SMART" id="SM00938">
    <property type="entry name" value="P-II"/>
    <property type="match status" value="1"/>
</dbReference>
<dbReference type="SUPFAM" id="SSF54913">
    <property type="entry name" value="GlnB-like"/>
    <property type="match status" value="1"/>
</dbReference>
<dbReference type="PROSITE" id="PS51343">
    <property type="entry name" value="PII_GLNB_DOM"/>
    <property type="match status" value="1"/>
</dbReference>
<dbReference type="InterPro" id="IPR011322">
    <property type="entry name" value="N-reg_PII-like_a/b"/>
</dbReference>
<dbReference type="Pfam" id="PF00543">
    <property type="entry name" value="P-II"/>
    <property type="match status" value="1"/>
</dbReference>
<evidence type="ECO:0000313" key="1">
    <source>
        <dbReference type="EMBL" id="EEG72651.1"/>
    </source>
</evidence>
<dbReference type="InterPro" id="IPR002187">
    <property type="entry name" value="N-reg_PII"/>
</dbReference>
<dbReference type="GO" id="GO:0030234">
    <property type="term" value="F:enzyme regulator activity"/>
    <property type="evidence" value="ECO:0007669"/>
    <property type="project" value="InterPro"/>
</dbReference>
<sequence>MMSKLYMMVAITNRSMKYKFQEFYKENDHMVVFGTLGRGTANSAVLDYFGLEASEKMISFSVVTEEMWRKLKRGLIIKMQIDVPGTGIAFTIPLSSIGGKRVLQYLIQNHEYEKEEETILRETDYELLVTIVNQGCIDSVMDAARGANAGGGTVIHAKGTGMESAEKFLGVSLASEKEIIFIVTRTKDKNQIMKAIMEKTGLDSREKAIVFSLPVTSTAGLRMREDEIGD</sequence>
<reference evidence="1" key="1">
    <citation type="submission" date="2009-02" db="EMBL/GenBank/DDBJ databases">
        <authorList>
            <person name="Fulton L."/>
            <person name="Clifton S."/>
            <person name="Fulton B."/>
            <person name="Xu J."/>
            <person name="Minx P."/>
            <person name="Pepin K.H."/>
            <person name="Johnson M."/>
            <person name="Bhonagiri V."/>
            <person name="Nash W.E."/>
            <person name="Mardis E.R."/>
            <person name="Wilson R.K."/>
        </authorList>
    </citation>
    <scope>NUCLEOTIDE SEQUENCE [LARGE SCALE GENOMIC DNA]</scope>
    <source>
        <strain evidence="1">DSM 15053</strain>
    </source>
</reference>
<protein>
    <recommendedName>
        <fullName evidence="3">Nitrogen regulatory protein P-II</fullName>
    </recommendedName>
</protein>
<dbReference type="Proteomes" id="UP000004893">
    <property type="component" value="Unassembled WGS sequence"/>
</dbReference>
<keyword evidence="2" id="KW-1185">Reference proteome</keyword>
<comment type="caution">
    <text evidence="1">The sequence shown here is derived from an EMBL/GenBank/DDBJ whole genome shotgun (WGS) entry which is preliminary data.</text>
</comment>
<dbReference type="GO" id="GO:0006808">
    <property type="term" value="P:regulation of nitrogen utilization"/>
    <property type="evidence" value="ECO:0007669"/>
    <property type="project" value="InterPro"/>
</dbReference>
<dbReference type="STRING" id="553973.CLOHYLEM_07289"/>
<organism evidence="1 2">
    <name type="scientific">[Clostridium] hylemonae DSM 15053</name>
    <dbReference type="NCBI Taxonomy" id="553973"/>
    <lineage>
        <taxon>Bacteria</taxon>
        <taxon>Bacillati</taxon>
        <taxon>Bacillota</taxon>
        <taxon>Clostridia</taxon>
        <taxon>Lachnospirales</taxon>
        <taxon>Lachnospiraceae</taxon>
    </lineage>
</organism>
<dbReference type="AlphaFoldDB" id="C0C5B4"/>
<dbReference type="eggNOG" id="COG0347">
    <property type="taxonomic scope" value="Bacteria"/>
</dbReference>
<dbReference type="InterPro" id="IPR015867">
    <property type="entry name" value="N-reg_PII/ATP_PRibTrfase_C"/>
</dbReference>
<gene>
    <name evidence="1" type="ORF">CLOHYLEM_07289</name>
</gene>
<dbReference type="HOGENOM" id="CLU_102878_0_0_9"/>
<name>C0C5B4_9FIRM</name>
<evidence type="ECO:0008006" key="3">
    <source>
        <dbReference type="Google" id="ProtNLM"/>
    </source>
</evidence>
<accession>C0C5B4</accession>
<evidence type="ECO:0000313" key="2">
    <source>
        <dbReference type="Proteomes" id="UP000004893"/>
    </source>
</evidence>
<dbReference type="Gene3D" id="3.30.70.120">
    <property type="match status" value="1"/>
</dbReference>